<evidence type="ECO:0000259" key="1">
    <source>
        <dbReference type="Pfam" id="PF20803"/>
    </source>
</evidence>
<proteinExistence type="predicted"/>
<evidence type="ECO:0000313" key="2">
    <source>
        <dbReference type="EMBL" id="OGG11966.1"/>
    </source>
</evidence>
<dbReference type="PANTHER" id="PTHR30319:SF1">
    <property type="entry name" value="TRANSCRIPTIONAL REPRESSOR PAAX"/>
    <property type="match status" value="1"/>
</dbReference>
<dbReference type="PANTHER" id="PTHR30319">
    <property type="entry name" value="PHENYLACETIC ACID REGULATOR-RELATED TRANSCRIPTIONAL REPRESSOR"/>
    <property type="match status" value="1"/>
</dbReference>
<dbReference type="Proteomes" id="UP000177268">
    <property type="component" value="Unassembled WGS sequence"/>
</dbReference>
<protein>
    <recommendedName>
        <fullName evidence="1">Transcriptional repressor PaaX-like central Cas2-like domain-containing protein</fullName>
    </recommendedName>
</protein>
<dbReference type="EMBL" id="MFIZ01000009">
    <property type="protein sequence ID" value="OGG11966.1"/>
    <property type="molecule type" value="Genomic_DNA"/>
</dbReference>
<reference evidence="2 3" key="1">
    <citation type="journal article" date="2016" name="Nat. Commun.">
        <title>Thousands of microbial genomes shed light on interconnected biogeochemical processes in an aquifer system.</title>
        <authorList>
            <person name="Anantharaman K."/>
            <person name="Brown C.T."/>
            <person name="Hug L.A."/>
            <person name="Sharon I."/>
            <person name="Castelle C.J."/>
            <person name="Probst A.J."/>
            <person name="Thomas B.C."/>
            <person name="Singh A."/>
            <person name="Wilkins M.J."/>
            <person name="Karaoz U."/>
            <person name="Brodie E.L."/>
            <person name="Williams K.H."/>
            <person name="Hubbard S.S."/>
            <person name="Banfield J.F."/>
        </authorList>
    </citation>
    <scope>NUCLEOTIDE SEQUENCE [LARGE SCALE GENOMIC DNA]</scope>
</reference>
<dbReference type="Pfam" id="PF20803">
    <property type="entry name" value="PaaX_M"/>
    <property type="match status" value="1"/>
</dbReference>
<comment type="caution">
    <text evidence="2">The sequence shown here is derived from an EMBL/GenBank/DDBJ whole genome shotgun (WGS) entry which is preliminary data.</text>
</comment>
<feature type="domain" description="Transcriptional repressor PaaX-like central Cas2-like" evidence="1">
    <location>
        <begin position="108"/>
        <end position="166"/>
    </location>
</feature>
<name>A0A1F5ZHH6_9BACT</name>
<dbReference type="STRING" id="1798370.A2Z00_04140"/>
<dbReference type="Gene3D" id="3.30.70.2650">
    <property type="match status" value="1"/>
</dbReference>
<dbReference type="GO" id="GO:0006351">
    <property type="term" value="P:DNA-templated transcription"/>
    <property type="evidence" value="ECO:0007669"/>
    <property type="project" value="TreeGrafter"/>
</dbReference>
<accession>A0A1F5ZHH6</accession>
<gene>
    <name evidence="2" type="ORF">A2Z00_04140</name>
</gene>
<dbReference type="AlphaFoldDB" id="A0A1F5ZHH6"/>
<dbReference type="InterPro" id="IPR048846">
    <property type="entry name" value="PaaX-like_central"/>
</dbReference>
<sequence>MRGRQFGELIVRSTDGLLRSVTDLLLFQTYLVTALIGKHTKYEMDQGITEAQQLLEEINYTTIKSACYRLMRAGLIVKTKTPTALEIAITDLGKRRIDALFPAYHEKRPWDGHMYLISYDIPTKASSIRDLLRRHIHRAGAALLQESLWVTPYNPQKLLLDFSKHHHNPGTILVSKLGKDGAIGAEDLTDLLVRIYHLKDINERYHEFIQTYKNTRPQSLLPISLAYLSILKDDPQLPFALEPENFLGKQAYVCYRRLFHLS</sequence>
<evidence type="ECO:0000313" key="3">
    <source>
        <dbReference type="Proteomes" id="UP000177268"/>
    </source>
</evidence>
<organism evidence="2 3">
    <name type="scientific">Candidatus Gottesmanbacteria bacterium RBG_13_45_10</name>
    <dbReference type="NCBI Taxonomy" id="1798370"/>
    <lineage>
        <taxon>Bacteria</taxon>
        <taxon>Candidatus Gottesmaniibacteriota</taxon>
    </lineage>
</organism>